<dbReference type="AlphaFoldDB" id="W4K986"/>
<keyword evidence="3" id="KW-1185">Reference proteome</keyword>
<dbReference type="KEGG" id="hir:HETIRDRAFT_314872"/>
<gene>
    <name evidence="2" type="ORF">HETIRDRAFT_314872</name>
    <name evidence="1" type="ORF">HETIRDRAFT_423262</name>
</gene>
<dbReference type="RefSeq" id="XP_009553011.1">
    <property type="nucleotide sequence ID" value="XM_009554716.1"/>
</dbReference>
<dbReference type="GeneID" id="20670168"/>
<reference evidence="2 3" key="1">
    <citation type="journal article" date="2012" name="New Phytol.">
        <title>Insight into trade-off between wood decay and parasitism from the genome of a fungal forest pathogen.</title>
        <authorList>
            <person name="Olson A."/>
            <person name="Aerts A."/>
            <person name="Asiegbu F."/>
            <person name="Belbahri L."/>
            <person name="Bouzid O."/>
            <person name="Broberg A."/>
            <person name="Canback B."/>
            <person name="Coutinho P.M."/>
            <person name="Cullen D."/>
            <person name="Dalman K."/>
            <person name="Deflorio G."/>
            <person name="van Diepen L.T."/>
            <person name="Dunand C."/>
            <person name="Duplessis S."/>
            <person name="Durling M."/>
            <person name="Gonthier P."/>
            <person name="Grimwood J."/>
            <person name="Fossdal C.G."/>
            <person name="Hansson D."/>
            <person name="Henrissat B."/>
            <person name="Hietala A."/>
            <person name="Himmelstrand K."/>
            <person name="Hoffmeister D."/>
            <person name="Hogberg N."/>
            <person name="James T.Y."/>
            <person name="Karlsson M."/>
            <person name="Kohler A."/>
            <person name="Kues U."/>
            <person name="Lee Y.H."/>
            <person name="Lin Y.C."/>
            <person name="Lind M."/>
            <person name="Lindquist E."/>
            <person name="Lombard V."/>
            <person name="Lucas S."/>
            <person name="Lunden K."/>
            <person name="Morin E."/>
            <person name="Murat C."/>
            <person name="Park J."/>
            <person name="Raffaello T."/>
            <person name="Rouze P."/>
            <person name="Salamov A."/>
            <person name="Schmutz J."/>
            <person name="Solheim H."/>
            <person name="Stahlberg J."/>
            <person name="Velez H."/>
            <person name="de Vries R.P."/>
            <person name="Wiebenga A."/>
            <person name="Woodward S."/>
            <person name="Yakovlev I."/>
            <person name="Garbelotto M."/>
            <person name="Martin F."/>
            <person name="Grigoriev I.V."/>
            <person name="Stenlid J."/>
        </authorList>
    </citation>
    <scope>NUCLEOTIDE SEQUENCE [LARGE SCALE GENOMIC DNA]</scope>
    <source>
        <strain evidence="2 3">TC 32-1</strain>
    </source>
</reference>
<proteinExistence type="predicted"/>
<dbReference type="GeneID" id="20673892"/>
<dbReference type="Proteomes" id="UP000030671">
    <property type="component" value="Unassembled WGS sequence"/>
</dbReference>
<evidence type="ECO:0000313" key="3">
    <source>
        <dbReference type="Proteomes" id="UP000030671"/>
    </source>
</evidence>
<organism evidence="2 3">
    <name type="scientific">Heterobasidion irregulare (strain TC 32-1)</name>
    <dbReference type="NCBI Taxonomy" id="747525"/>
    <lineage>
        <taxon>Eukaryota</taxon>
        <taxon>Fungi</taxon>
        <taxon>Dikarya</taxon>
        <taxon>Basidiomycota</taxon>
        <taxon>Agaricomycotina</taxon>
        <taxon>Agaricomycetes</taxon>
        <taxon>Russulales</taxon>
        <taxon>Bondarzewiaceae</taxon>
        <taxon>Heterobasidion</taxon>
        <taxon>Heterobasidion annosum species complex</taxon>
    </lineage>
</organism>
<dbReference type="KEGG" id="hir:HETIRDRAFT_423262"/>
<dbReference type="HOGENOM" id="CLU_1652363_0_0_1"/>
<dbReference type="EMBL" id="KI925466">
    <property type="protein sequence ID" value="ETW75615.1"/>
    <property type="molecule type" value="Genomic_DNA"/>
</dbReference>
<sequence length="160" mass="17769">MLRRAREAALSIDGPQELYTNPWLWWAHPSQYSRQLHKKRDIEQTVLEFFWHLAGKGVVGASEVIININCTHAASKGLSCPTTTSVGTSILTAVTMCKLLYMETTVRDGVCYPRKVCYGGSSISWKIERSGTLSCSWRVKNSVSSLRMVGTTLVQQTGGQ</sequence>
<evidence type="ECO:0000313" key="2">
    <source>
        <dbReference type="EMBL" id="ETW82397.1"/>
    </source>
</evidence>
<name>W4K986_HETIT</name>
<dbReference type="EMBL" id="KI925457">
    <property type="protein sequence ID" value="ETW82397.1"/>
    <property type="molecule type" value="Genomic_DNA"/>
</dbReference>
<accession>W4K986</accession>
<protein>
    <submittedName>
        <fullName evidence="2">Uncharacterized protein</fullName>
    </submittedName>
</protein>
<dbReference type="RefSeq" id="XP_009544762.1">
    <property type="nucleotide sequence ID" value="XM_009546467.1"/>
</dbReference>
<evidence type="ECO:0000313" key="1">
    <source>
        <dbReference type="EMBL" id="ETW75615.1"/>
    </source>
</evidence>